<evidence type="ECO:0000313" key="2">
    <source>
        <dbReference type="Proteomes" id="UP001333110"/>
    </source>
</evidence>
<name>A0AAN7S2D0_MYCAM</name>
<evidence type="ECO:0000313" key="1">
    <source>
        <dbReference type="EMBL" id="KAK4829594.1"/>
    </source>
</evidence>
<proteinExistence type="predicted"/>
<organism evidence="1 2">
    <name type="scientific">Mycteria americana</name>
    <name type="common">Wood stork</name>
    <dbReference type="NCBI Taxonomy" id="33587"/>
    <lineage>
        <taxon>Eukaryota</taxon>
        <taxon>Metazoa</taxon>
        <taxon>Chordata</taxon>
        <taxon>Craniata</taxon>
        <taxon>Vertebrata</taxon>
        <taxon>Euteleostomi</taxon>
        <taxon>Archelosauria</taxon>
        <taxon>Archosauria</taxon>
        <taxon>Dinosauria</taxon>
        <taxon>Saurischia</taxon>
        <taxon>Theropoda</taxon>
        <taxon>Coelurosauria</taxon>
        <taxon>Aves</taxon>
        <taxon>Neognathae</taxon>
        <taxon>Neoaves</taxon>
        <taxon>Aequornithes</taxon>
        <taxon>Ciconiiformes</taxon>
        <taxon>Ciconiidae</taxon>
        <taxon>Mycteria</taxon>
    </lineage>
</organism>
<protein>
    <submittedName>
        <fullName evidence="1">Uncharacterized protein</fullName>
    </submittedName>
</protein>
<dbReference type="EMBL" id="JAUNZN010000001">
    <property type="protein sequence ID" value="KAK4829594.1"/>
    <property type="molecule type" value="Genomic_DNA"/>
</dbReference>
<sequence length="66" mass="7777">MLLKLLGIDGQTWQPKGQWKEQILGIWPEKYEDLEGPLTYNKEDDQSAKLLNAEKDKEGWWITEDD</sequence>
<gene>
    <name evidence="1" type="ORF">QYF61_005694</name>
</gene>
<accession>A0AAN7S2D0</accession>
<comment type="caution">
    <text evidence="1">The sequence shown here is derived from an EMBL/GenBank/DDBJ whole genome shotgun (WGS) entry which is preliminary data.</text>
</comment>
<dbReference type="AlphaFoldDB" id="A0AAN7S2D0"/>
<keyword evidence="2" id="KW-1185">Reference proteome</keyword>
<dbReference type="Proteomes" id="UP001333110">
    <property type="component" value="Unassembled WGS sequence"/>
</dbReference>
<reference evidence="1 2" key="1">
    <citation type="journal article" date="2023" name="J. Hered.">
        <title>Chromosome-level genome of the wood stork (Mycteria americana) provides insight into avian chromosome evolution.</title>
        <authorList>
            <person name="Flamio R. Jr."/>
            <person name="Ramstad K.M."/>
        </authorList>
    </citation>
    <scope>NUCLEOTIDE SEQUENCE [LARGE SCALE GENOMIC DNA]</scope>
    <source>
        <strain evidence="1">JAX WOST 10</strain>
    </source>
</reference>